<dbReference type="InterPro" id="IPR015424">
    <property type="entry name" value="PyrdxlP-dep_Trfase"/>
</dbReference>
<dbReference type="EMBL" id="CAJVRM010000187">
    <property type="protein sequence ID" value="CAG8976704.1"/>
    <property type="molecule type" value="Genomic_DNA"/>
</dbReference>
<dbReference type="PANTHER" id="PTHR43094:SF1">
    <property type="entry name" value="AMINOTRANSFERASE CLASS-III"/>
    <property type="match status" value="1"/>
</dbReference>
<evidence type="ECO:0000256" key="1">
    <source>
        <dbReference type="ARBA" id="ARBA00008954"/>
    </source>
</evidence>
<dbReference type="AlphaFoldDB" id="A0A9N9LQR4"/>
<evidence type="ECO:0008006" key="6">
    <source>
        <dbReference type="Google" id="ProtNLM"/>
    </source>
</evidence>
<gene>
    <name evidence="4" type="ORF">HYALB_00008458</name>
</gene>
<dbReference type="GO" id="GO:0005829">
    <property type="term" value="C:cytosol"/>
    <property type="evidence" value="ECO:0007669"/>
    <property type="project" value="TreeGrafter"/>
</dbReference>
<dbReference type="GO" id="GO:0008483">
    <property type="term" value="F:transaminase activity"/>
    <property type="evidence" value="ECO:0007669"/>
    <property type="project" value="InterPro"/>
</dbReference>
<keyword evidence="5" id="KW-1185">Reference proteome</keyword>
<dbReference type="OrthoDB" id="10261433at2759"/>
<dbReference type="InterPro" id="IPR015422">
    <property type="entry name" value="PyrdxlP-dep_Trfase_small"/>
</dbReference>
<dbReference type="InterPro" id="IPR015421">
    <property type="entry name" value="PyrdxlP-dep_Trfase_major"/>
</dbReference>
<dbReference type="Proteomes" id="UP000701801">
    <property type="component" value="Unassembled WGS sequence"/>
</dbReference>
<evidence type="ECO:0000313" key="4">
    <source>
        <dbReference type="EMBL" id="CAG8976704.1"/>
    </source>
</evidence>
<evidence type="ECO:0000313" key="5">
    <source>
        <dbReference type="Proteomes" id="UP000701801"/>
    </source>
</evidence>
<dbReference type="PANTHER" id="PTHR43094">
    <property type="entry name" value="AMINOTRANSFERASE"/>
    <property type="match status" value="1"/>
</dbReference>
<reference evidence="4" key="1">
    <citation type="submission" date="2021-07" db="EMBL/GenBank/DDBJ databases">
        <authorList>
            <person name="Durling M."/>
        </authorList>
    </citation>
    <scope>NUCLEOTIDE SEQUENCE</scope>
</reference>
<organism evidence="4 5">
    <name type="scientific">Hymenoscyphus albidus</name>
    <dbReference type="NCBI Taxonomy" id="595503"/>
    <lineage>
        <taxon>Eukaryota</taxon>
        <taxon>Fungi</taxon>
        <taxon>Dikarya</taxon>
        <taxon>Ascomycota</taxon>
        <taxon>Pezizomycotina</taxon>
        <taxon>Leotiomycetes</taxon>
        <taxon>Helotiales</taxon>
        <taxon>Helotiaceae</taxon>
        <taxon>Hymenoscyphus</taxon>
    </lineage>
</organism>
<dbReference type="InterPro" id="IPR005814">
    <property type="entry name" value="Aminotrans_3"/>
</dbReference>
<dbReference type="Gene3D" id="3.40.640.10">
    <property type="entry name" value="Type I PLP-dependent aspartate aminotransferase-like (Major domain)"/>
    <property type="match status" value="2"/>
</dbReference>
<sequence length="467" mass="50974">MKPRLTQKSLQKRTLHNLSTISIRGLHTNGRLQKSTLGNTSTSEDALLKRVFNKQYPIVLKAKGNYIYLDDGRKIFDASGGAAVSCLGHSQPKLIKALTKQSKLAIYTSPASFINEASVLLCTKLVLSTDGLMHKCELVESGSTGIESGLRKTLSYQVNSGRPSRTQFISRKSSYHGITQGALSVSGNLARRLPYLSALQSSNGHLVSDCYEYRGRLLNESIPMYVARLKQELRAKIIEVGVDKVAGFIIETVVGASGGCLVPVPGYLKAMQEVCEEFYIILIKDEVMSGMGRTGLGAGHASIGAVMINKKVYDKLLIQGSMQGSQTFHGLANSSAVGVAVLNTFESLDLMDKVQRNGIYLKKALMSKLGSHPNVGNINGIGHFYGIDLVKNRLSKEPFSRDLKVSEGLVNLSLSKYNMQIYGGSGFVDGIRGDHIMIAPSFLCSKKDLNHIVDTLTRLINEYFKDK</sequence>
<evidence type="ECO:0000256" key="2">
    <source>
        <dbReference type="ARBA" id="ARBA00022898"/>
    </source>
</evidence>
<comment type="caution">
    <text evidence="4">The sequence shown here is derived from an EMBL/GenBank/DDBJ whole genome shotgun (WGS) entry which is preliminary data.</text>
</comment>
<comment type="similarity">
    <text evidence="1 3">Belongs to the class-III pyridoxal-phosphate-dependent aminotransferase family.</text>
</comment>
<dbReference type="SUPFAM" id="SSF53383">
    <property type="entry name" value="PLP-dependent transferases"/>
    <property type="match status" value="1"/>
</dbReference>
<protein>
    <recommendedName>
        <fullName evidence="6">Aminotransferase</fullName>
    </recommendedName>
</protein>
<dbReference type="GO" id="GO:0030170">
    <property type="term" value="F:pyridoxal phosphate binding"/>
    <property type="evidence" value="ECO:0007669"/>
    <property type="project" value="InterPro"/>
</dbReference>
<name>A0A9N9LQR4_9HELO</name>
<proteinExistence type="inferred from homology"/>
<dbReference type="Gene3D" id="3.90.1150.10">
    <property type="entry name" value="Aspartate Aminotransferase, domain 1"/>
    <property type="match status" value="2"/>
</dbReference>
<dbReference type="Pfam" id="PF00202">
    <property type="entry name" value="Aminotran_3"/>
    <property type="match status" value="1"/>
</dbReference>
<accession>A0A9N9LQR4</accession>
<evidence type="ECO:0000256" key="3">
    <source>
        <dbReference type="RuleBase" id="RU003560"/>
    </source>
</evidence>
<keyword evidence="2 3" id="KW-0663">Pyridoxal phosphate</keyword>